<evidence type="ECO:0000256" key="1">
    <source>
        <dbReference type="SAM" id="MobiDB-lite"/>
    </source>
</evidence>
<dbReference type="AlphaFoldDB" id="A0AAV4JCM1"/>
<sequence length="85" mass="9404">MHRQLPTDSVRPSTCSPDSHGIPAEILKVGKENSLLRHLHGLLLQRWDDGTLPQGIGDAKITTLHKNKGDCRDYNNYTESPSSAL</sequence>
<accession>A0AAV4JCM1</accession>
<feature type="region of interest" description="Disordered" evidence="1">
    <location>
        <begin position="1"/>
        <end position="21"/>
    </location>
</feature>
<reference evidence="2 3" key="1">
    <citation type="journal article" date="2021" name="Elife">
        <title>Chloroplast acquisition without the gene transfer in kleptoplastic sea slugs, Plakobranchus ocellatus.</title>
        <authorList>
            <person name="Maeda T."/>
            <person name="Takahashi S."/>
            <person name="Yoshida T."/>
            <person name="Shimamura S."/>
            <person name="Takaki Y."/>
            <person name="Nagai Y."/>
            <person name="Toyoda A."/>
            <person name="Suzuki Y."/>
            <person name="Arimoto A."/>
            <person name="Ishii H."/>
            <person name="Satoh N."/>
            <person name="Nishiyama T."/>
            <person name="Hasebe M."/>
            <person name="Maruyama T."/>
            <person name="Minagawa J."/>
            <person name="Obokata J."/>
            <person name="Shigenobu S."/>
        </authorList>
    </citation>
    <scope>NUCLEOTIDE SEQUENCE [LARGE SCALE GENOMIC DNA]</scope>
</reference>
<evidence type="ECO:0000313" key="2">
    <source>
        <dbReference type="EMBL" id="GFS19106.1"/>
    </source>
</evidence>
<evidence type="ECO:0000313" key="3">
    <source>
        <dbReference type="Proteomes" id="UP000762676"/>
    </source>
</evidence>
<protein>
    <submittedName>
        <fullName evidence="2">Uncharacterized protein</fullName>
    </submittedName>
</protein>
<dbReference type="Proteomes" id="UP000762676">
    <property type="component" value="Unassembled WGS sequence"/>
</dbReference>
<name>A0AAV4JCM1_9GAST</name>
<gene>
    <name evidence="2" type="ORF">ElyMa_006864900</name>
</gene>
<organism evidence="2 3">
    <name type="scientific">Elysia marginata</name>
    <dbReference type="NCBI Taxonomy" id="1093978"/>
    <lineage>
        <taxon>Eukaryota</taxon>
        <taxon>Metazoa</taxon>
        <taxon>Spiralia</taxon>
        <taxon>Lophotrochozoa</taxon>
        <taxon>Mollusca</taxon>
        <taxon>Gastropoda</taxon>
        <taxon>Heterobranchia</taxon>
        <taxon>Euthyneura</taxon>
        <taxon>Panpulmonata</taxon>
        <taxon>Sacoglossa</taxon>
        <taxon>Placobranchoidea</taxon>
        <taxon>Plakobranchidae</taxon>
        <taxon>Elysia</taxon>
    </lineage>
</organism>
<feature type="compositionally biased region" description="Polar residues" evidence="1">
    <location>
        <begin position="1"/>
        <end position="17"/>
    </location>
</feature>
<dbReference type="EMBL" id="BMAT01013734">
    <property type="protein sequence ID" value="GFS19106.1"/>
    <property type="molecule type" value="Genomic_DNA"/>
</dbReference>
<comment type="caution">
    <text evidence="2">The sequence shown here is derived from an EMBL/GenBank/DDBJ whole genome shotgun (WGS) entry which is preliminary data.</text>
</comment>
<keyword evidence="3" id="KW-1185">Reference proteome</keyword>
<proteinExistence type="predicted"/>